<comment type="caution">
    <text evidence="5">The sequence shown here is derived from an EMBL/GenBank/DDBJ whole genome shotgun (WGS) entry which is preliminary data.</text>
</comment>
<keyword evidence="2 3" id="KW-0808">Transferase</keyword>
<dbReference type="EC" id="2.4.1.-" evidence="4"/>
<keyword evidence="6" id="KW-1185">Reference proteome</keyword>
<keyword evidence="3" id="KW-0328">Glycosyltransferase</keyword>
<dbReference type="PANTHER" id="PTHR11926:SF774">
    <property type="entry name" value="UDP-GLYCOSYLTRANSFERASE 85A1-RELATED"/>
    <property type="match status" value="1"/>
</dbReference>
<sequence length="478" mass="53630">MAAPQHCKPHALAVPLPFQGHIQPLLDLSLKLVSAGFMVTFANTCTNHQRMTENGTTTKAASEAGPDLLRFVSLEEEFPIERENPLATLTEMFKPPMRATVARLLARLKEEEPPVSLLVFDFRLMYVLDLAIASGIPSVGLWTQNAAHFACNTLYSQNLLQLPEDDSTLFTCARGVPPLKRTELTSLIIENLPPPFPSEEYGRYPFRRVHELTCIVINTFEELEPTTLDTLEEILGFRPLALGPLVNAPTFTISKGIAITGLDNHVEWLQNHPKDSVLYIAFGTVADMSETQLEELVIGLEASGQPFLWVFRANFCVYSKKYAFHSLSQRLKNQGLLVQWASQRDVLAHPSIGGFLTHCGWNSTIEGITMGIPMLTWPLFADQYLNRRLVIEQWGVGLGFQIDEGDSGLVRRLEVEQKVRIIMQGGEGKEMRQKAKILRSLALKAYQKGGSSHKHLDSLKEQIGARMQRSRQYFNNCE</sequence>
<dbReference type="Gene3D" id="3.40.50.2000">
    <property type="entry name" value="Glycogen Phosphorylase B"/>
    <property type="match status" value="2"/>
</dbReference>
<reference evidence="5" key="1">
    <citation type="submission" date="2021-01" db="EMBL/GenBank/DDBJ databases">
        <title>Adiantum capillus-veneris genome.</title>
        <authorList>
            <person name="Fang Y."/>
            <person name="Liao Q."/>
        </authorList>
    </citation>
    <scope>NUCLEOTIDE SEQUENCE</scope>
    <source>
        <strain evidence="5">H3</strain>
        <tissue evidence="5">Leaf</tissue>
    </source>
</reference>
<organism evidence="5 6">
    <name type="scientific">Adiantum capillus-veneris</name>
    <name type="common">Maidenhair fern</name>
    <dbReference type="NCBI Taxonomy" id="13818"/>
    <lineage>
        <taxon>Eukaryota</taxon>
        <taxon>Viridiplantae</taxon>
        <taxon>Streptophyta</taxon>
        <taxon>Embryophyta</taxon>
        <taxon>Tracheophyta</taxon>
        <taxon>Polypodiopsida</taxon>
        <taxon>Polypodiidae</taxon>
        <taxon>Polypodiales</taxon>
        <taxon>Pteridineae</taxon>
        <taxon>Pteridaceae</taxon>
        <taxon>Vittarioideae</taxon>
        <taxon>Adiantum</taxon>
    </lineage>
</organism>
<dbReference type="AlphaFoldDB" id="A0A9D4VEY3"/>
<proteinExistence type="inferred from homology"/>
<comment type="similarity">
    <text evidence="1 3">Belongs to the UDP-glycosyltransferase family.</text>
</comment>
<evidence type="ECO:0000313" key="6">
    <source>
        <dbReference type="Proteomes" id="UP000886520"/>
    </source>
</evidence>
<dbReference type="PANTHER" id="PTHR11926">
    <property type="entry name" value="GLUCOSYL/GLUCURONOSYL TRANSFERASES"/>
    <property type="match status" value="1"/>
</dbReference>
<dbReference type="GO" id="GO:0080044">
    <property type="term" value="F:quercetin 7-O-glucosyltransferase activity"/>
    <property type="evidence" value="ECO:0007669"/>
    <property type="project" value="TreeGrafter"/>
</dbReference>
<dbReference type="EMBL" id="JABFUD020000001">
    <property type="protein sequence ID" value="KAI5085052.1"/>
    <property type="molecule type" value="Genomic_DNA"/>
</dbReference>
<evidence type="ECO:0000313" key="5">
    <source>
        <dbReference type="EMBL" id="KAI5085052.1"/>
    </source>
</evidence>
<evidence type="ECO:0000256" key="3">
    <source>
        <dbReference type="RuleBase" id="RU003718"/>
    </source>
</evidence>
<accession>A0A9D4VEY3</accession>
<dbReference type="OrthoDB" id="5835829at2759"/>
<dbReference type="Proteomes" id="UP000886520">
    <property type="component" value="Chromosome 1"/>
</dbReference>
<protein>
    <recommendedName>
        <fullName evidence="4">Glycosyltransferase</fullName>
        <ecNumber evidence="4">2.4.1.-</ecNumber>
    </recommendedName>
</protein>
<dbReference type="SUPFAM" id="SSF53756">
    <property type="entry name" value="UDP-Glycosyltransferase/glycogen phosphorylase"/>
    <property type="match status" value="1"/>
</dbReference>
<dbReference type="PROSITE" id="PS00375">
    <property type="entry name" value="UDPGT"/>
    <property type="match status" value="1"/>
</dbReference>
<gene>
    <name evidence="5" type="ORF">GOP47_0001221</name>
</gene>
<dbReference type="InterPro" id="IPR035595">
    <property type="entry name" value="UDP_glycos_trans_CS"/>
</dbReference>
<evidence type="ECO:0000256" key="1">
    <source>
        <dbReference type="ARBA" id="ARBA00009995"/>
    </source>
</evidence>
<dbReference type="GO" id="GO:0080043">
    <property type="term" value="F:quercetin 3-O-glucosyltransferase activity"/>
    <property type="evidence" value="ECO:0007669"/>
    <property type="project" value="TreeGrafter"/>
</dbReference>
<dbReference type="Pfam" id="PF00201">
    <property type="entry name" value="UDPGT"/>
    <property type="match status" value="1"/>
</dbReference>
<dbReference type="FunFam" id="3.40.50.2000:FF:000056">
    <property type="entry name" value="Glycosyltransferase"/>
    <property type="match status" value="1"/>
</dbReference>
<evidence type="ECO:0000256" key="4">
    <source>
        <dbReference type="RuleBase" id="RU362057"/>
    </source>
</evidence>
<name>A0A9D4VEY3_ADICA</name>
<dbReference type="InterPro" id="IPR002213">
    <property type="entry name" value="UDP_glucos_trans"/>
</dbReference>
<evidence type="ECO:0000256" key="2">
    <source>
        <dbReference type="ARBA" id="ARBA00022679"/>
    </source>
</evidence>
<dbReference type="CDD" id="cd03784">
    <property type="entry name" value="GT1_Gtf-like"/>
    <property type="match status" value="1"/>
</dbReference>